<evidence type="ECO:0000256" key="1">
    <source>
        <dbReference type="ARBA" id="ARBA00004370"/>
    </source>
</evidence>
<dbReference type="InterPro" id="IPR034004">
    <property type="entry name" value="Zn_ribbon_RPA12_C"/>
</dbReference>
<protein>
    <recommendedName>
        <fullName evidence="9">DNA-directed RNA polymerase I subunit H</fullName>
    </recommendedName>
</protein>
<reference evidence="15" key="2">
    <citation type="submission" date="2020-05" db="UniProtKB">
        <authorList>
            <consortium name="EnsemblMetazoa"/>
        </authorList>
    </citation>
    <scope>IDENTIFICATION</scope>
    <source>
        <strain evidence="15">WRAIR2</strain>
    </source>
</reference>
<dbReference type="GO" id="GO:0003676">
    <property type="term" value="F:nucleic acid binding"/>
    <property type="evidence" value="ECO:0007669"/>
    <property type="project" value="InterPro"/>
</dbReference>
<dbReference type="InterPro" id="IPR036928">
    <property type="entry name" value="AS_sf"/>
</dbReference>
<keyword evidence="16" id="KW-1185">Reference proteome</keyword>
<evidence type="ECO:0000256" key="13">
    <source>
        <dbReference type="SAM" id="SignalP"/>
    </source>
</evidence>
<dbReference type="PROSITE" id="PS00571">
    <property type="entry name" value="AMIDASES"/>
    <property type="match status" value="1"/>
</dbReference>
<feature type="transmembrane region" description="Helical" evidence="12">
    <location>
        <begin position="1370"/>
        <end position="1391"/>
    </location>
</feature>
<evidence type="ECO:0000259" key="14">
    <source>
        <dbReference type="PROSITE" id="PS51133"/>
    </source>
</evidence>
<keyword evidence="4" id="KW-0479">Metal-binding</keyword>
<dbReference type="Gene3D" id="3.90.1300.10">
    <property type="entry name" value="Amidase signature (AS) domain"/>
    <property type="match status" value="2"/>
</dbReference>
<feature type="transmembrane region" description="Helical" evidence="12">
    <location>
        <begin position="1186"/>
        <end position="1207"/>
    </location>
</feature>
<feature type="chain" id="PRO_5008129673" description="DNA-directed RNA polymerase I subunit H" evidence="13">
    <location>
        <begin position="20"/>
        <end position="1610"/>
    </location>
</feature>
<dbReference type="SUPFAM" id="SSF57783">
    <property type="entry name" value="Zinc beta-ribbon"/>
    <property type="match status" value="1"/>
</dbReference>
<keyword evidence="6" id="KW-0862">Zinc</keyword>
<dbReference type="InterPro" id="IPR001222">
    <property type="entry name" value="Znf_TFIIS"/>
</dbReference>
<evidence type="ECO:0000256" key="5">
    <source>
        <dbReference type="ARBA" id="ARBA00022771"/>
    </source>
</evidence>
<comment type="function">
    <text evidence="10">Core component of RNA polymerase I (Pol I), a DNA-dependent RNA polymerase which synthesizes ribosomal RNA precursors using the four ribonucleoside triphosphates as substrates. Can mediate Pol I proofreading of the nascent RNA transcript. Anchors into the Pol I active site to monitor transcription fidelity and cleave mis-incorporated 5'-ribonucleotides.</text>
</comment>
<dbReference type="GO" id="GO:0012505">
    <property type="term" value="C:endomembrane system"/>
    <property type="evidence" value="ECO:0007669"/>
    <property type="project" value="TreeGrafter"/>
</dbReference>
<dbReference type="GO" id="GO:0016020">
    <property type="term" value="C:membrane"/>
    <property type="evidence" value="ECO:0007669"/>
    <property type="project" value="UniProtKB-SubCell"/>
</dbReference>
<feature type="transmembrane region" description="Helical" evidence="12">
    <location>
        <begin position="1434"/>
        <end position="1455"/>
    </location>
</feature>
<reference evidence="16" key="1">
    <citation type="submission" date="2013-03" db="EMBL/GenBank/DDBJ databases">
        <title>The Genome Sequence of Anopheles dirus WRAIR2.</title>
        <authorList>
            <consortium name="The Broad Institute Genomics Platform"/>
            <person name="Neafsey D.E."/>
            <person name="Walton C."/>
            <person name="Walker B."/>
            <person name="Young S.K."/>
            <person name="Zeng Q."/>
            <person name="Gargeya S."/>
            <person name="Fitzgerald M."/>
            <person name="Haas B."/>
            <person name="Abouelleil A."/>
            <person name="Allen A.W."/>
            <person name="Alvarado L."/>
            <person name="Arachchi H.M."/>
            <person name="Berlin A.M."/>
            <person name="Chapman S.B."/>
            <person name="Gainer-Dewar J."/>
            <person name="Goldberg J."/>
            <person name="Griggs A."/>
            <person name="Gujja S."/>
            <person name="Hansen M."/>
            <person name="Howarth C."/>
            <person name="Imamovic A."/>
            <person name="Ireland A."/>
            <person name="Larimer J."/>
            <person name="McCowan C."/>
            <person name="Murphy C."/>
            <person name="Pearson M."/>
            <person name="Poon T.W."/>
            <person name="Priest M."/>
            <person name="Roberts A."/>
            <person name="Saif S."/>
            <person name="Shea T."/>
            <person name="Sisk P."/>
            <person name="Sykes S."/>
            <person name="Wortman J."/>
            <person name="Nusbaum C."/>
            <person name="Birren B."/>
        </authorList>
    </citation>
    <scope>NUCLEOTIDE SEQUENCE [LARGE SCALE GENOMIC DNA]</scope>
    <source>
        <strain evidence="16">WRAIR2</strain>
    </source>
</reference>
<accession>A0A182NA72</accession>
<comment type="subcellular location">
    <subcellularLocation>
        <location evidence="1">Membrane</location>
    </subcellularLocation>
</comment>
<evidence type="ECO:0000256" key="4">
    <source>
        <dbReference type="ARBA" id="ARBA00022723"/>
    </source>
</evidence>
<dbReference type="InterPro" id="IPR020556">
    <property type="entry name" value="Amidase_CS"/>
</dbReference>
<evidence type="ECO:0000313" key="16">
    <source>
        <dbReference type="Proteomes" id="UP000075884"/>
    </source>
</evidence>
<feature type="transmembrane region" description="Helical" evidence="12">
    <location>
        <begin position="1329"/>
        <end position="1350"/>
    </location>
</feature>
<evidence type="ECO:0000256" key="7">
    <source>
        <dbReference type="ARBA" id="ARBA00022989"/>
    </source>
</evidence>
<feature type="transmembrane region" description="Helical" evidence="12">
    <location>
        <begin position="1227"/>
        <end position="1245"/>
    </location>
</feature>
<keyword evidence="8 12" id="KW-0472">Membrane</keyword>
<evidence type="ECO:0000256" key="6">
    <source>
        <dbReference type="ARBA" id="ARBA00022833"/>
    </source>
</evidence>
<dbReference type="GO" id="GO:0008270">
    <property type="term" value="F:zinc ion binding"/>
    <property type="evidence" value="ECO:0007669"/>
    <property type="project" value="UniProtKB-KW"/>
</dbReference>
<organism evidence="15 16">
    <name type="scientific">Anopheles dirus</name>
    <dbReference type="NCBI Taxonomy" id="7168"/>
    <lineage>
        <taxon>Eukaryota</taxon>
        <taxon>Metazoa</taxon>
        <taxon>Ecdysozoa</taxon>
        <taxon>Arthropoda</taxon>
        <taxon>Hexapoda</taxon>
        <taxon>Insecta</taxon>
        <taxon>Pterygota</taxon>
        <taxon>Neoptera</taxon>
        <taxon>Endopterygota</taxon>
        <taxon>Diptera</taxon>
        <taxon>Nematocera</taxon>
        <taxon>Culicoidea</taxon>
        <taxon>Culicidae</taxon>
        <taxon>Anophelinae</taxon>
        <taxon>Anopheles</taxon>
    </lineage>
</organism>
<proteinExistence type="inferred from homology"/>
<dbReference type="PANTHER" id="PTHR43372">
    <property type="entry name" value="FATTY-ACID AMIDE HYDROLASE"/>
    <property type="match status" value="1"/>
</dbReference>
<dbReference type="PROSITE" id="PS51133">
    <property type="entry name" value="ZF_TFIIS_2"/>
    <property type="match status" value="1"/>
</dbReference>
<dbReference type="SMART" id="SM00440">
    <property type="entry name" value="ZnF_C2C2"/>
    <property type="match status" value="1"/>
</dbReference>
<feature type="transmembrane region" description="Helical" evidence="12">
    <location>
        <begin position="1100"/>
        <end position="1119"/>
    </location>
</feature>
<evidence type="ECO:0000256" key="2">
    <source>
        <dbReference type="ARBA" id="ARBA00009199"/>
    </source>
</evidence>
<dbReference type="Proteomes" id="UP000075884">
    <property type="component" value="Unassembled WGS sequence"/>
</dbReference>
<dbReference type="STRING" id="7168.A0A182NA72"/>
<comment type="similarity">
    <text evidence="2">Belongs to the amidase family.</text>
</comment>
<feature type="transmembrane region" description="Helical" evidence="12">
    <location>
        <begin position="1411"/>
        <end position="1428"/>
    </location>
</feature>
<evidence type="ECO:0000256" key="10">
    <source>
        <dbReference type="ARBA" id="ARBA00044497"/>
    </source>
</evidence>
<dbReference type="Pfam" id="PF01096">
    <property type="entry name" value="Zn_ribbon_TFIIS"/>
    <property type="match status" value="1"/>
</dbReference>
<dbReference type="Gene3D" id="2.20.25.10">
    <property type="match status" value="1"/>
</dbReference>
<dbReference type="SUPFAM" id="SSF75304">
    <property type="entry name" value="Amidase signature (AS) enzymes"/>
    <property type="match status" value="2"/>
</dbReference>
<sequence length="1610" mass="175960">MEIWLVCLGLVLRLVNVLLKPIVAFIGGPKRSTPFPEIRNEMLNIPAVDLAERIRNKERTCHVVVVVVVLRSEDVVRAYIERIREVNPLINAVVEERFEAAIEEARKADVLIGETQPLWLIKNYPLLGVPFTVKESCALRGAPITGGSLARKGVRATLDGEAVAHLRAAGCIPLLVSNTPEYCLNWESYNHLTGRTLNPYDGRRTAGGSSGGEGALIGAGASLFGVGSDVAGSIRVPAHFNGIFGHKPTAGAISIHGHFPMSTDEKFGRLLTVGPMARYAKDLPTLLHIMAGPNAARLRLDESVHTKNIRILYAEDMGLNLGHVPVHDDIKMALYRAVQYFKGHGLATERAEFDHMAEGMELAFSVLQSLTDVPSIFHNPDNPKASPNLALELVRCALGLSQYSLAGIMFYVIFGLKNFFTADRLETYLERAAAMRKQMIDTLGTDGVFFFPTYPTAALRHYESFGHIMGVGYTMLFNALGLPATHVPLGLDRNGLPIGIQVVAAPYQDRLGLCIARELEAAFDGCCEAGSRASSAHLPAVVAMELLLKLVALVLRVVNVLLEPLFVWLGGPARTDPFPAIRNELLRLPATELAERIRRGTVRSVDVVRAYVLRVREVNPLLNAVVEERFEAALAEAAEADERVAACRGDGEALQALAKGCPLLGVPVTVKESCSVKGMSLAGGVVRRQNLTADADGETVGRMRAAGAIPLLVSNTPEYCMAFESYNNVTGRTLNPYDPRRTAAGSSGGEGALIGAGASVCGVGSDLGGSIRIPALFCGIFGHKPTAGAVPIKGHMPVCGDAHFDQFLSLGPMCRYAKDLPLLLEVMSGPNATQLRLREPVDVDKVKVYYPQRLELTVNAVPIAPEIRESLRSALKYFQNKGAYTEPLNFRYFYESTQIASTALQSLKDVPNVFASPQPNLPWELVKVLTRQSEHTFATIFMYLLSASKTTVNDVNRARYVRMGEELKQEFTNKLGTDGVFLMPSFPKPALRHYESFGHVTGFMYTMIINALGFPATQVPLGFNRDGLPVGIQVVGAPNQDRLCLAVAQELEKAFGGWQPPNRRSILVMAYQDYSSPGQLLHRLRVRLLGADGSDGTRKLSLFFATLCVVDLFGVFPIVALPKSIISCGLYGVPLVLFVITLQIYTAVVLGRCWTIAERLDPSIVAKNRYPYAAIAEFTYGRRMSVFVTVLLDLTVFGGGIPNLLVAAQNLQLLGSRVSGGSFEISFCYWLLIIGLFLCPIMWLGSPKNMRTLASISVVVCSSVAVLTWISIGADGGGSFTPFKDITLGLPPFVQLLKAYGIIAFQFDIHPMLLTIQVDMQHKRQIGKAVLFGIIATCTLSAVTTCLTAYRYGMDATNNVLQILPRSWSLYLTILLVTLQLCLSSAVGSSALFQHIEDVLGASRDFTIKRCIIRSTLVWLGVLIAEILPRFDLVMGIIGGTLTGPLIFILPPLFYQRMLELEKIYSQELKRSYSTESSLVSEDRFEDSDVDTTVGSRRSWYGSVGSQGSSISFTTVRNATKKWIDLFAARSFGTMEAEYTIHFNSYENKKSDQADRAEGDEADGPIVNRQCPKCGNDQMSYATLQLRSADEGQTVFFTCTKCKYKTSENS</sequence>
<feature type="signal peptide" evidence="13">
    <location>
        <begin position="1"/>
        <end position="19"/>
    </location>
</feature>
<feature type="domain" description="TFIIS-type" evidence="14">
    <location>
        <begin position="1567"/>
        <end position="1607"/>
    </location>
</feature>
<dbReference type="Pfam" id="PF01490">
    <property type="entry name" value="Aa_trans"/>
    <property type="match status" value="1"/>
</dbReference>
<evidence type="ECO:0000256" key="12">
    <source>
        <dbReference type="SAM" id="Phobius"/>
    </source>
</evidence>
<evidence type="ECO:0000256" key="11">
    <source>
        <dbReference type="PROSITE-ProRule" id="PRU00472"/>
    </source>
</evidence>
<evidence type="ECO:0000256" key="8">
    <source>
        <dbReference type="ARBA" id="ARBA00023136"/>
    </source>
</evidence>
<dbReference type="GO" id="GO:0006351">
    <property type="term" value="P:DNA-templated transcription"/>
    <property type="evidence" value="ECO:0007669"/>
    <property type="project" value="InterPro"/>
</dbReference>
<dbReference type="InterPro" id="IPR013057">
    <property type="entry name" value="AA_transpt_TM"/>
</dbReference>
<keyword evidence="13" id="KW-0732">Signal</keyword>
<keyword evidence="5 11" id="KW-0863">Zinc-finger</keyword>
<dbReference type="InterPro" id="IPR052739">
    <property type="entry name" value="FAAH2"/>
</dbReference>
<keyword evidence="3 12" id="KW-0812">Transmembrane</keyword>
<dbReference type="PANTHER" id="PTHR43372:SF3">
    <property type="entry name" value="AT07710P-RELATED"/>
    <property type="match status" value="1"/>
</dbReference>
<dbReference type="CDD" id="cd10507">
    <property type="entry name" value="Zn-ribbon_RPA12"/>
    <property type="match status" value="1"/>
</dbReference>
<feature type="transmembrane region" description="Helical" evidence="12">
    <location>
        <begin position="1252"/>
        <end position="1272"/>
    </location>
</feature>
<evidence type="ECO:0000256" key="9">
    <source>
        <dbReference type="ARBA" id="ARBA00031781"/>
    </source>
</evidence>
<keyword evidence="7 12" id="KW-1133">Transmembrane helix</keyword>
<dbReference type="EnsemblMetazoa" id="ADIR004548-RA">
    <property type="protein sequence ID" value="ADIR004548-PA"/>
    <property type="gene ID" value="ADIR004548"/>
</dbReference>
<name>A0A182NA72_9DIPT</name>
<dbReference type="Pfam" id="PF01425">
    <property type="entry name" value="Amidase"/>
    <property type="match status" value="2"/>
</dbReference>
<dbReference type="InterPro" id="IPR023631">
    <property type="entry name" value="Amidase_dom"/>
</dbReference>
<dbReference type="VEuPathDB" id="VectorBase:ADIR004548"/>
<feature type="transmembrane region" description="Helical" evidence="12">
    <location>
        <begin position="1131"/>
        <end position="1150"/>
    </location>
</feature>
<evidence type="ECO:0000256" key="3">
    <source>
        <dbReference type="ARBA" id="ARBA00022692"/>
    </source>
</evidence>
<evidence type="ECO:0000313" key="15">
    <source>
        <dbReference type="EnsemblMetazoa" id="ADIR004548-PA"/>
    </source>
</evidence>
<feature type="transmembrane region" description="Helical" evidence="12">
    <location>
        <begin position="1292"/>
        <end position="1309"/>
    </location>
</feature>